<evidence type="ECO:0000313" key="3">
    <source>
        <dbReference type="Proteomes" id="UP000222862"/>
    </source>
</evidence>
<evidence type="ECO:0000313" key="2">
    <source>
        <dbReference type="EMBL" id="PGH22423.1"/>
    </source>
</evidence>
<reference evidence="2 3" key="1">
    <citation type="submission" date="2017-06" db="EMBL/GenBank/DDBJ databases">
        <title>Genome sequencing of Fusobacterium nucleatum subsp. polymorphum KCOM 1232 (=ChDC F37).</title>
        <authorList>
            <person name="Kook J.-K."/>
            <person name="Park S.-N."/>
            <person name="Lim Y.K."/>
            <person name="Roh H."/>
        </authorList>
    </citation>
    <scope>NUCLEOTIDE SEQUENCE [LARGE SCALE GENOMIC DNA]</scope>
    <source>
        <strain evidence="3">KCOM 1232 ( ChDC F37)</strain>
    </source>
</reference>
<evidence type="ECO:0000256" key="1">
    <source>
        <dbReference type="SAM" id="Coils"/>
    </source>
</evidence>
<dbReference type="InterPro" id="IPR021145">
    <property type="entry name" value="Portal_protein_SPP1_Gp6-like"/>
</dbReference>
<proteinExistence type="predicted"/>
<gene>
    <name evidence="2" type="ORF">RN96_04610</name>
</gene>
<feature type="coiled-coil region" evidence="1">
    <location>
        <begin position="441"/>
        <end position="472"/>
    </location>
</feature>
<name>A0A2B7YN45_FUSNP</name>
<dbReference type="Pfam" id="PF05133">
    <property type="entry name" value="SPP1_portal"/>
    <property type="match status" value="1"/>
</dbReference>
<comment type="caution">
    <text evidence="2">The sequence shown here is derived from an EMBL/GenBank/DDBJ whole genome shotgun (WGS) entry which is preliminary data.</text>
</comment>
<dbReference type="Proteomes" id="UP000222862">
    <property type="component" value="Unassembled WGS sequence"/>
</dbReference>
<dbReference type="AlphaFoldDB" id="A0A2B7YN45"/>
<organism evidence="2 3">
    <name type="scientific">Fusobacterium nucleatum subsp. polymorphum</name>
    <name type="common">Fusobacterium polymorphum</name>
    <dbReference type="NCBI Taxonomy" id="76857"/>
    <lineage>
        <taxon>Bacteria</taxon>
        <taxon>Fusobacteriati</taxon>
        <taxon>Fusobacteriota</taxon>
        <taxon>Fusobacteriia</taxon>
        <taxon>Fusobacteriales</taxon>
        <taxon>Fusobacteriaceae</taxon>
        <taxon>Fusobacterium</taxon>
    </lineage>
</organism>
<dbReference type="EMBL" id="NJGI01000001">
    <property type="protein sequence ID" value="PGH22423.1"/>
    <property type="molecule type" value="Genomic_DNA"/>
</dbReference>
<keyword evidence="1" id="KW-0175">Coiled coil</keyword>
<accession>A0A2B7YN45</accession>
<protein>
    <submittedName>
        <fullName evidence="2">Phage portal protein</fullName>
    </submittedName>
</protein>
<sequence length="472" mass="54591">MELIKGVNMFEFIKNLFRRKKDMNGVPIKELELIIRNFLASEELKNMQLGDNYYKGKHDILNRVRKVIGKDGNLVPATNLTNNKIVDNMFTNAVDQKADYLLSKTPSLSSKDEKDIEDLNKIFNSKFFKLLHSIGKGAYLNGIAFLYIYYNEKSEFSFKKFKGTEVIPIWKDNEHTELDYIIRIYKTKKFTGYDYKEITNVEVYTLNGIDYYTWNNGLSPLFKHENYMKVGDKEFNWEYLPVIPFKVDETELPLIMKVKSIQDAINEVISDFKNDMEDNSRTTILVVKNYNGQGGTLRHNMNLYGYIPVGSDGGVDKLTIEVNAGNYESILKILKKSFIENVKAFDAKSEKLQGNVNQMNIQSMYSDIDLDATALEREFKASLKIVLWFVKQHLKANFNEDDIDIIFNKDILINESQAIEDCQKSVGIISTETIVAQHPWVNDSKAELEKIKKEKESSIEEIDEIYEGLNNE</sequence>